<dbReference type="Gene3D" id="3.40.980.20">
    <property type="entry name" value="Four-carbon acid sugar kinase, nucleotide binding domain"/>
    <property type="match status" value="1"/>
</dbReference>
<dbReference type="Pfam" id="PF17042">
    <property type="entry name" value="NBD_C"/>
    <property type="match status" value="1"/>
</dbReference>
<gene>
    <name evidence="9" type="ORF">AFL42_15725</name>
</gene>
<dbReference type="InterPro" id="IPR037051">
    <property type="entry name" value="4-carb_acid_sugar_kinase_N_sf"/>
</dbReference>
<evidence type="ECO:0000256" key="5">
    <source>
        <dbReference type="ARBA" id="ARBA00022840"/>
    </source>
</evidence>
<keyword evidence="10" id="KW-1185">Reference proteome</keyword>
<proteinExistence type="inferred from homology"/>
<dbReference type="Proteomes" id="UP000037854">
    <property type="component" value="Unassembled WGS sequence"/>
</dbReference>
<dbReference type="InterPro" id="IPR010737">
    <property type="entry name" value="4-carb_acid_sugar_kinase_N"/>
</dbReference>
<dbReference type="RefSeq" id="WP_060669158.1">
    <property type="nucleotide sequence ID" value="NZ_JARTGE010000041.1"/>
</dbReference>
<feature type="domain" description="Four-carbon acid sugar kinase N-terminal" evidence="7">
    <location>
        <begin position="5"/>
        <end position="227"/>
    </location>
</feature>
<accession>A0ABR5MGC2</accession>
<organism evidence="9 10">
    <name type="scientific">Oceanobacillus caeni</name>
    <dbReference type="NCBI Taxonomy" id="405946"/>
    <lineage>
        <taxon>Bacteria</taxon>
        <taxon>Bacillati</taxon>
        <taxon>Bacillota</taxon>
        <taxon>Bacilli</taxon>
        <taxon>Bacillales</taxon>
        <taxon>Bacillaceae</taxon>
        <taxon>Oceanobacillus</taxon>
    </lineage>
</organism>
<evidence type="ECO:0000313" key="10">
    <source>
        <dbReference type="Proteomes" id="UP000037854"/>
    </source>
</evidence>
<name>A0ABR5MGC2_9BACI</name>
<dbReference type="SUPFAM" id="SSF142764">
    <property type="entry name" value="YgbK-like"/>
    <property type="match status" value="1"/>
</dbReference>
<keyword evidence="2" id="KW-0808">Transferase</keyword>
<dbReference type="InterPro" id="IPR042213">
    <property type="entry name" value="NBD_C_sf"/>
</dbReference>
<dbReference type="Gene3D" id="3.40.50.10840">
    <property type="entry name" value="Putative sugar-binding, N-terminal domain"/>
    <property type="match status" value="1"/>
</dbReference>
<sequence length="430" mass="47242">MDRPIGIIADDLTGANDSGIQLTMKGIHTSVYFEIPTHHHHLSSGIVIDTNSRALLKEEAVSAAKHASLFLKEAGYNHIYKKMDSTLRGHTGLELKAIREVFDPEYVVVAPAFPALGRTTKDGIHYVNGEKIVDTEFSKDPKHPVTTSFIPVLLENETKEPIGQLTRADYEKDSSKFQEKLKSWKDRGVTYIVCDAETQDDLRMAAKRIASISKNVIWAGSAGLAEVLPEVLGFGQQVGKQEFSISQQVMTVCGSLSQVTQNQVKYAAKQSNITAVEVNTVEIFTEEWDIHKNHYIKECLTGLRQGNDIVLFVPSNETIRQVVKQVGNSLELTGNQIGEKISHALGELTVRVAEEAEQLTGFVLTGGDTAKDISRQLGGIGFQLVKQIEAGIPLGSLIGTEKEYFAVTKAGAFGKEDSIYRAMQELKGVR</sequence>
<keyword evidence="3" id="KW-0547">Nucleotide-binding</keyword>
<feature type="domain" description="Four-carbon acid sugar kinase nucleotide binding" evidence="8">
    <location>
        <begin position="251"/>
        <end position="418"/>
    </location>
</feature>
<reference evidence="9 10" key="1">
    <citation type="submission" date="2015-07" db="EMBL/GenBank/DDBJ databases">
        <title>High-quality draft genome sequence of Oceanobacillus caeni HM6, a bacillus isolated from a human feces.</title>
        <authorList>
            <person name="Kumar J."/>
            <person name="Verma M.K."/>
            <person name="Pandey R."/>
            <person name="Bhambi M."/>
            <person name="Chauhan N."/>
        </authorList>
    </citation>
    <scope>NUCLEOTIDE SEQUENCE [LARGE SCALE GENOMIC DNA]</scope>
    <source>
        <strain evidence="9 10">HM6</strain>
    </source>
</reference>
<keyword evidence="6" id="KW-0119">Carbohydrate metabolism</keyword>
<evidence type="ECO:0000256" key="1">
    <source>
        <dbReference type="ARBA" id="ARBA00005715"/>
    </source>
</evidence>
<evidence type="ECO:0000313" key="9">
    <source>
        <dbReference type="EMBL" id="KPH71272.1"/>
    </source>
</evidence>
<dbReference type="EMBL" id="LGTK01000082">
    <property type="protein sequence ID" value="KPH71272.1"/>
    <property type="molecule type" value="Genomic_DNA"/>
</dbReference>
<comment type="caution">
    <text evidence="9">The sequence shown here is derived from an EMBL/GenBank/DDBJ whole genome shotgun (WGS) entry which is preliminary data.</text>
</comment>
<comment type="similarity">
    <text evidence="1">Belongs to the four-carbon acid sugar kinase family.</text>
</comment>
<evidence type="ECO:0008006" key="11">
    <source>
        <dbReference type="Google" id="ProtNLM"/>
    </source>
</evidence>
<keyword evidence="4" id="KW-0418">Kinase</keyword>
<evidence type="ECO:0000256" key="6">
    <source>
        <dbReference type="ARBA" id="ARBA00023277"/>
    </source>
</evidence>
<evidence type="ECO:0000256" key="3">
    <source>
        <dbReference type="ARBA" id="ARBA00022741"/>
    </source>
</evidence>
<evidence type="ECO:0000256" key="2">
    <source>
        <dbReference type="ARBA" id="ARBA00022679"/>
    </source>
</evidence>
<protein>
    <recommendedName>
        <fullName evidence="11">Hrp-dependent type III effector protein</fullName>
    </recommendedName>
</protein>
<evidence type="ECO:0000259" key="7">
    <source>
        <dbReference type="Pfam" id="PF07005"/>
    </source>
</evidence>
<dbReference type="Pfam" id="PF07005">
    <property type="entry name" value="SBD_N"/>
    <property type="match status" value="1"/>
</dbReference>
<evidence type="ECO:0000259" key="8">
    <source>
        <dbReference type="Pfam" id="PF17042"/>
    </source>
</evidence>
<keyword evidence="5" id="KW-0067">ATP-binding</keyword>
<dbReference type="InterPro" id="IPR031475">
    <property type="entry name" value="NBD_C"/>
</dbReference>
<evidence type="ECO:0000256" key="4">
    <source>
        <dbReference type="ARBA" id="ARBA00022777"/>
    </source>
</evidence>